<feature type="region of interest" description="Disordered" evidence="1">
    <location>
        <begin position="1"/>
        <end position="24"/>
    </location>
</feature>
<organism evidence="2 3">
    <name type="scientific">Arthrobacter gandavensis</name>
    <dbReference type="NCBI Taxonomy" id="169960"/>
    <lineage>
        <taxon>Bacteria</taxon>
        <taxon>Bacillati</taxon>
        <taxon>Actinomycetota</taxon>
        <taxon>Actinomycetes</taxon>
        <taxon>Micrococcales</taxon>
        <taxon>Micrococcaceae</taxon>
        <taxon>Arthrobacter</taxon>
    </lineage>
</organism>
<reference evidence="3" key="1">
    <citation type="journal article" date="2019" name="Int. J. Syst. Evol. Microbiol.">
        <title>The Global Catalogue of Microorganisms (GCM) 10K type strain sequencing project: providing services to taxonomists for standard genome sequencing and annotation.</title>
        <authorList>
            <consortium name="The Broad Institute Genomics Platform"/>
            <consortium name="The Broad Institute Genome Sequencing Center for Infectious Disease"/>
            <person name="Wu L."/>
            <person name="Ma J."/>
        </authorList>
    </citation>
    <scope>NUCLEOTIDE SEQUENCE [LARGE SCALE GENOMIC DNA]</scope>
    <source>
        <strain evidence="3">JCM 13316</strain>
    </source>
</reference>
<accession>A0ABP5APM7</accession>
<comment type="caution">
    <text evidence="2">The sequence shown here is derived from an EMBL/GenBank/DDBJ whole genome shotgun (WGS) entry which is preliminary data.</text>
</comment>
<gene>
    <name evidence="2" type="ORF">GCM10009688_25540</name>
</gene>
<proteinExistence type="predicted"/>
<protein>
    <recommendedName>
        <fullName evidence="4">Sugar ABC transporter ATPase</fullName>
    </recommendedName>
</protein>
<feature type="compositionally biased region" description="Acidic residues" evidence="1">
    <location>
        <begin position="42"/>
        <end position="54"/>
    </location>
</feature>
<name>A0ABP5APM7_9MICC</name>
<keyword evidence="3" id="KW-1185">Reference proteome</keyword>
<feature type="compositionally biased region" description="Basic and acidic residues" evidence="1">
    <location>
        <begin position="89"/>
        <end position="102"/>
    </location>
</feature>
<evidence type="ECO:0008006" key="4">
    <source>
        <dbReference type="Google" id="ProtNLM"/>
    </source>
</evidence>
<sequence length="156" mass="16832">MRSEGELQMTEQNPDHSDNPALADDLAEVVTPDELSIVSGEELLDEDELTDAEDLTYPGAAEDNPDNWQEDPLINEEPLAGEPGIESDQTLRDETAEERYEEGASQIPPEEPTIGEAARDVDFGDSSVDPLEDGSDDPAHAGGDPLSAFNPDDEPL</sequence>
<evidence type="ECO:0000313" key="3">
    <source>
        <dbReference type="Proteomes" id="UP001500784"/>
    </source>
</evidence>
<evidence type="ECO:0000256" key="1">
    <source>
        <dbReference type="SAM" id="MobiDB-lite"/>
    </source>
</evidence>
<evidence type="ECO:0000313" key="2">
    <source>
        <dbReference type="EMBL" id="GAA1919384.1"/>
    </source>
</evidence>
<feature type="region of interest" description="Disordered" evidence="1">
    <location>
        <begin position="38"/>
        <end position="156"/>
    </location>
</feature>
<dbReference type="Proteomes" id="UP001500784">
    <property type="component" value="Unassembled WGS sequence"/>
</dbReference>
<dbReference type="EMBL" id="BAAALV010000005">
    <property type="protein sequence ID" value="GAA1919384.1"/>
    <property type="molecule type" value="Genomic_DNA"/>
</dbReference>